<feature type="signal peptide" evidence="2">
    <location>
        <begin position="1"/>
        <end position="22"/>
    </location>
</feature>
<dbReference type="RefSeq" id="WP_127342088.1">
    <property type="nucleotide sequence ID" value="NZ_RJJX01000001.1"/>
</dbReference>
<evidence type="ECO:0000256" key="1">
    <source>
        <dbReference type="ARBA" id="ARBA00022737"/>
    </source>
</evidence>
<dbReference type="EMBL" id="RJJX01000001">
    <property type="protein sequence ID" value="RUT79945.1"/>
    <property type="molecule type" value="Genomic_DNA"/>
</dbReference>
<dbReference type="SUPFAM" id="SSF52821">
    <property type="entry name" value="Rhodanese/Cell cycle control phosphatase"/>
    <property type="match status" value="2"/>
</dbReference>
<dbReference type="AlphaFoldDB" id="A0A434AZL0"/>
<dbReference type="Pfam" id="PF00581">
    <property type="entry name" value="Rhodanese"/>
    <property type="match status" value="2"/>
</dbReference>
<dbReference type="PROSITE" id="PS50206">
    <property type="entry name" value="RHODANESE_3"/>
    <property type="match status" value="2"/>
</dbReference>
<organism evidence="4 5">
    <name type="scientific">Ancylomarina longa</name>
    <dbReference type="NCBI Taxonomy" id="2487017"/>
    <lineage>
        <taxon>Bacteria</taxon>
        <taxon>Pseudomonadati</taxon>
        <taxon>Bacteroidota</taxon>
        <taxon>Bacteroidia</taxon>
        <taxon>Marinilabiliales</taxon>
        <taxon>Marinifilaceae</taxon>
        <taxon>Ancylomarina</taxon>
    </lineage>
</organism>
<keyword evidence="5" id="KW-1185">Reference proteome</keyword>
<feature type="domain" description="Rhodanese" evidence="3">
    <location>
        <begin position="172"/>
        <end position="284"/>
    </location>
</feature>
<dbReference type="GO" id="GO:0016740">
    <property type="term" value="F:transferase activity"/>
    <property type="evidence" value="ECO:0007669"/>
    <property type="project" value="UniProtKB-KW"/>
</dbReference>
<evidence type="ECO:0000259" key="3">
    <source>
        <dbReference type="PROSITE" id="PS50206"/>
    </source>
</evidence>
<dbReference type="CDD" id="cd01449">
    <property type="entry name" value="TST_Repeat_2"/>
    <property type="match status" value="1"/>
</dbReference>
<dbReference type="InterPro" id="IPR036873">
    <property type="entry name" value="Rhodanese-like_dom_sf"/>
</dbReference>
<proteinExistence type="predicted"/>
<sequence>MKRLLFLALICFLGIQMGLAQADVISVKDYLKIMKDKNVVLVSARKPADYKKVHIVGAININHKDLYNNIPVKTVLKPVNEIAKILGSKGISETNKIVLYDGGTGKYSGRLYWILKYLGAPDVKILDGHISAWKALRKPVTRIPTKVKATIFHAKPNPNLIADMAYVKKVINNPHFVLVDARSPEEFNGTKESKIRKGKIPGSINLEYKHMLNTKKMLKSKDELAKLFKAKGITPDKEVILFCETSIRAGIVYLALTSVLNYPKVRVYDGAYLEWQSIATNKVK</sequence>
<reference evidence="4 5" key="1">
    <citation type="submission" date="2018-11" db="EMBL/GenBank/DDBJ databases">
        <title>Parancylomarina longa gen. nov., sp. nov., isolated from sediments of southern Okinawa.</title>
        <authorList>
            <person name="Fu T."/>
        </authorList>
    </citation>
    <scope>NUCLEOTIDE SEQUENCE [LARGE SCALE GENOMIC DNA]</scope>
    <source>
        <strain evidence="4 5">T3-2 S1-C</strain>
    </source>
</reference>
<keyword evidence="1" id="KW-0677">Repeat</keyword>
<feature type="chain" id="PRO_5019360003" evidence="2">
    <location>
        <begin position="23"/>
        <end position="284"/>
    </location>
</feature>
<dbReference type="InterPro" id="IPR001763">
    <property type="entry name" value="Rhodanese-like_dom"/>
</dbReference>
<evidence type="ECO:0000313" key="5">
    <source>
        <dbReference type="Proteomes" id="UP000282985"/>
    </source>
</evidence>
<comment type="caution">
    <text evidence="4">The sequence shown here is derived from an EMBL/GenBank/DDBJ whole genome shotgun (WGS) entry which is preliminary data.</text>
</comment>
<gene>
    <name evidence="4" type="ORF">DLK05_00915</name>
</gene>
<dbReference type="OrthoDB" id="9770030at2"/>
<dbReference type="CDD" id="cd01448">
    <property type="entry name" value="TST_Repeat_1"/>
    <property type="match status" value="1"/>
</dbReference>
<evidence type="ECO:0000313" key="4">
    <source>
        <dbReference type="EMBL" id="RUT79945.1"/>
    </source>
</evidence>
<keyword evidence="4" id="KW-0808">Transferase</keyword>
<dbReference type="PANTHER" id="PTHR43855:SF1">
    <property type="entry name" value="THIOSULFATE SULFURTRANSFERASE"/>
    <property type="match status" value="1"/>
</dbReference>
<dbReference type="Proteomes" id="UP000282985">
    <property type="component" value="Unassembled WGS sequence"/>
</dbReference>
<evidence type="ECO:0000256" key="2">
    <source>
        <dbReference type="SAM" id="SignalP"/>
    </source>
</evidence>
<feature type="domain" description="Rhodanese" evidence="3">
    <location>
        <begin position="35"/>
        <end position="142"/>
    </location>
</feature>
<accession>A0A434AZL0</accession>
<name>A0A434AZL0_9BACT</name>
<dbReference type="InterPro" id="IPR051126">
    <property type="entry name" value="Thiosulfate_sulfurtransferase"/>
</dbReference>
<dbReference type="SMART" id="SM00450">
    <property type="entry name" value="RHOD"/>
    <property type="match status" value="2"/>
</dbReference>
<dbReference type="PANTHER" id="PTHR43855">
    <property type="entry name" value="THIOSULFATE SULFURTRANSFERASE"/>
    <property type="match status" value="1"/>
</dbReference>
<protein>
    <submittedName>
        <fullName evidence="4">Sulfurtransferase</fullName>
    </submittedName>
</protein>
<dbReference type="Gene3D" id="3.40.250.10">
    <property type="entry name" value="Rhodanese-like domain"/>
    <property type="match status" value="2"/>
</dbReference>
<keyword evidence="2" id="KW-0732">Signal</keyword>